<gene>
    <name evidence="1" type="ORF">G443_001047</name>
</gene>
<dbReference type="EMBL" id="AUBJ02000001">
    <property type="protein sequence ID" value="MCP2330777.1"/>
    <property type="molecule type" value="Genomic_DNA"/>
</dbReference>
<dbReference type="Proteomes" id="UP000791080">
    <property type="component" value="Unassembled WGS sequence"/>
</dbReference>
<accession>A0ABT1JE57</accession>
<sequence length="89" mass="9523">MLDAVAVWEDVGRGPGRDWVEDLCAGLAAPDRAAARLALLTAFRSYQVDDRVVADFRGHHLGDAALVDLVGWSAFTAARRVGRWMAGGG</sequence>
<comment type="caution">
    <text evidence="1">The sequence shown here is derived from an EMBL/GenBank/DDBJ whole genome shotgun (WGS) entry which is preliminary data.</text>
</comment>
<organism evidence="1 2">
    <name type="scientific">Actinoalloteichus caeruleus DSM 43889</name>
    <dbReference type="NCBI Taxonomy" id="1120930"/>
    <lineage>
        <taxon>Bacteria</taxon>
        <taxon>Bacillati</taxon>
        <taxon>Actinomycetota</taxon>
        <taxon>Actinomycetes</taxon>
        <taxon>Pseudonocardiales</taxon>
        <taxon>Pseudonocardiaceae</taxon>
        <taxon>Actinoalloteichus</taxon>
        <taxon>Actinoalloteichus cyanogriseus</taxon>
    </lineage>
</organism>
<dbReference type="RefSeq" id="WP_253860144.1">
    <property type="nucleotide sequence ID" value="NZ_AUBJ02000001.1"/>
</dbReference>
<proteinExistence type="predicted"/>
<evidence type="ECO:0000313" key="1">
    <source>
        <dbReference type="EMBL" id="MCP2330777.1"/>
    </source>
</evidence>
<evidence type="ECO:0000313" key="2">
    <source>
        <dbReference type="Proteomes" id="UP000791080"/>
    </source>
</evidence>
<dbReference type="Gene3D" id="1.20.1290.10">
    <property type="entry name" value="AhpD-like"/>
    <property type="match status" value="1"/>
</dbReference>
<dbReference type="InterPro" id="IPR029032">
    <property type="entry name" value="AhpD-like"/>
</dbReference>
<name>A0ABT1JE57_ACTCY</name>
<reference evidence="1 2" key="2">
    <citation type="submission" date="2022-06" db="EMBL/GenBank/DDBJ databases">
        <title>Genomic Encyclopedia of Type Strains, Phase I: the one thousand microbial genomes (KMG-I) project.</title>
        <authorList>
            <person name="Kyrpides N."/>
        </authorList>
    </citation>
    <scope>NUCLEOTIDE SEQUENCE [LARGE SCALE GENOMIC DNA]</scope>
    <source>
        <strain evidence="1 2">DSM 43889</strain>
    </source>
</reference>
<reference evidence="1 2" key="1">
    <citation type="submission" date="2013-07" db="EMBL/GenBank/DDBJ databases">
        <authorList>
            <consortium name="DOE Joint Genome Institute"/>
            <person name="Reeve W."/>
            <person name="Huntemann M."/>
            <person name="Han J."/>
            <person name="Chen A."/>
            <person name="Kyrpides N."/>
            <person name="Mavromatis K."/>
            <person name="Markowitz V."/>
            <person name="Palaniappan K."/>
            <person name="Ivanova N."/>
            <person name="Schaumberg A."/>
            <person name="Pati A."/>
            <person name="Liolios K."/>
            <person name="Nordberg H.P."/>
            <person name="Cantor M.N."/>
            <person name="Hua S.X."/>
            <person name="Woyke T."/>
        </authorList>
    </citation>
    <scope>NUCLEOTIDE SEQUENCE [LARGE SCALE GENOMIC DNA]</scope>
    <source>
        <strain evidence="1 2">DSM 43889</strain>
    </source>
</reference>
<keyword evidence="2" id="KW-1185">Reference proteome</keyword>
<dbReference type="SUPFAM" id="SSF69118">
    <property type="entry name" value="AhpD-like"/>
    <property type="match status" value="1"/>
</dbReference>
<protein>
    <submittedName>
        <fullName evidence="1">Uncharacterized protein</fullName>
    </submittedName>
</protein>